<feature type="transmembrane region" description="Helical" evidence="1">
    <location>
        <begin position="58"/>
        <end position="78"/>
    </location>
</feature>
<keyword evidence="3" id="KW-1185">Reference proteome</keyword>
<name>A0ABS2FV40_9FIRM</name>
<evidence type="ECO:0000313" key="2">
    <source>
        <dbReference type="EMBL" id="MBM6851198.1"/>
    </source>
</evidence>
<feature type="transmembrane region" description="Helical" evidence="1">
    <location>
        <begin position="6"/>
        <end position="37"/>
    </location>
</feature>
<protein>
    <submittedName>
        <fullName evidence="2">Uncharacterized protein</fullName>
    </submittedName>
</protein>
<comment type="caution">
    <text evidence="2">The sequence shown here is derived from an EMBL/GenBank/DDBJ whole genome shotgun (WGS) entry which is preliminary data.</text>
</comment>
<accession>A0ABS2FV40</accession>
<evidence type="ECO:0000256" key="1">
    <source>
        <dbReference type="SAM" id="Phobius"/>
    </source>
</evidence>
<keyword evidence="1" id="KW-0472">Membrane</keyword>
<sequence>MILPLWLLWIFPQVWLLLLPGNLLIDTEVLLCALLALGRRDKGRLMRYLWWRVWWRGFAADAAGVAWLLLALILWDMNIGRRRAFWQKWLEGVMGDPFSHPVAFLWTLAAVAIAGVCIYYLDKKPLRAAGLTDREAHRAALALAIVTAPWTFFLPAR</sequence>
<keyword evidence="1" id="KW-1133">Transmembrane helix</keyword>
<reference evidence="2 3" key="1">
    <citation type="journal article" date="2021" name="Sci. Rep.">
        <title>The distribution of antibiotic resistance genes in chicken gut microbiota commensals.</title>
        <authorList>
            <person name="Juricova H."/>
            <person name="Matiasovicova J."/>
            <person name="Kubasova T."/>
            <person name="Cejkova D."/>
            <person name="Rychlik I."/>
        </authorList>
    </citation>
    <scope>NUCLEOTIDE SEQUENCE [LARGE SCALE GENOMIC DNA]</scope>
    <source>
        <strain evidence="2 3">An411</strain>
    </source>
</reference>
<organism evidence="2 3">
    <name type="scientific">Oscillibacter valericigenes</name>
    <dbReference type="NCBI Taxonomy" id="351091"/>
    <lineage>
        <taxon>Bacteria</taxon>
        <taxon>Bacillati</taxon>
        <taxon>Bacillota</taxon>
        <taxon>Clostridia</taxon>
        <taxon>Eubacteriales</taxon>
        <taxon>Oscillospiraceae</taxon>
        <taxon>Oscillibacter</taxon>
    </lineage>
</organism>
<dbReference type="EMBL" id="JACSNX010000007">
    <property type="protein sequence ID" value="MBM6851198.1"/>
    <property type="molecule type" value="Genomic_DNA"/>
</dbReference>
<feature type="transmembrane region" description="Helical" evidence="1">
    <location>
        <begin position="98"/>
        <end position="119"/>
    </location>
</feature>
<gene>
    <name evidence="2" type="ORF">H9X91_07085</name>
</gene>
<dbReference type="Proteomes" id="UP000719500">
    <property type="component" value="Unassembled WGS sequence"/>
</dbReference>
<evidence type="ECO:0000313" key="3">
    <source>
        <dbReference type="Proteomes" id="UP000719500"/>
    </source>
</evidence>
<proteinExistence type="predicted"/>
<keyword evidence="1" id="KW-0812">Transmembrane</keyword>